<organism evidence="2">
    <name type="scientific">uncultured Gemmatimonadota bacterium</name>
    <dbReference type="NCBI Taxonomy" id="203437"/>
    <lineage>
        <taxon>Bacteria</taxon>
        <taxon>Pseudomonadati</taxon>
        <taxon>Gemmatimonadota</taxon>
        <taxon>environmental samples</taxon>
    </lineage>
</organism>
<name>A0A6J4KL49_9BACT</name>
<reference evidence="2" key="1">
    <citation type="submission" date="2020-02" db="EMBL/GenBank/DDBJ databases">
        <authorList>
            <person name="Meier V. D."/>
        </authorList>
    </citation>
    <scope>NUCLEOTIDE SEQUENCE</scope>
    <source>
        <strain evidence="2">AVDCRST_MAG89</strain>
    </source>
</reference>
<feature type="region of interest" description="Disordered" evidence="1">
    <location>
        <begin position="283"/>
        <end position="341"/>
    </location>
</feature>
<sequence length="341" mass="35980">ELVFWSPQAPAARREAGVEDAGEVSGPHPRGRPGDGVRGVGGRHHVRAGEPVREPVAAAARRRAHRPDPQLGRRGRRHRFAGPARLRRLARAAPLGHRHRGVPRPFPQPRRARRRRQPGAGGGDHGVGLPHRPRPSAAGPRPGAGGRARGGAAGGRARLRRVAHALRGRPGRARPHRQARRFVRHRGRRDAGGLRVSAFARRLDAAPVRRAEPAAARGAGRHGVRPTGARRLVRTGAGGAVAARAAHICAAPGHARAPAPAGRGVHPVVRGHAALRHAFPVRGQPVHGAAPGARLRQRRAAPFRARGRARGGAGGAQRAGRDARADRGAALHRGARARRGG</sequence>
<feature type="compositionally biased region" description="Basic and acidic residues" evidence="1">
    <location>
        <begin position="319"/>
        <end position="329"/>
    </location>
</feature>
<evidence type="ECO:0000313" key="2">
    <source>
        <dbReference type="EMBL" id="CAA9309067.1"/>
    </source>
</evidence>
<feature type="compositionally biased region" description="Basic residues" evidence="1">
    <location>
        <begin position="295"/>
        <end position="309"/>
    </location>
</feature>
<dbReference type="EMBL" id="CADCTV010000219">
    <property type="protein sequence ID" value="CAA9309067.1"/>
    <property type="molecule type" value="Genomic_DNA"/>
</dbReference>
<evidence type="ECO:0000256" key="1">
    <source>
        <dbReference type="SAM" id="MobiDB-lite"/>
    </source>
</evidence>
<feature type="non-terminal residue" evidence="2">
    <location>
        <position position="341"/>
    </location>
</feature>
<feature type="compositionally biased region" description="Gly residues" evidence="1">
    <location>
        <begin position="142"/>
        <end position="154"/>
    </location>
</feature>
<proteinExistence type="predicted"/>
<dbReference type="AlphaFoldDB" id="A0A6J4KL49"/>
<feature type="non-terminal residue" evidence="2">
    <location>
        <position position="1"/>
    </location>
</feature>
<accession>A0A6J4KL49</accession>
<gene>
    <name evidence="2" type="ORF">AVDCRST_MAG89-996</name>
</gene>
<feature type="compositionally biased region" description="Basic residues" evidence="1">
    <location>
        <begin position="73"/>
        <end position="102"/>
    </location>
</feature>
<feature type="region of interest" description="Disordered" evidence="1">
    <location>
        <begin position="1"/>
        <end position="158"/>
    </location>
</feature>
<protein>
    <submittedName>
        <fullName evidence="2">Uncharacterized protein</fullName>
    </submittedName>
</protein>